<feature type="transmembrane region" description="Helical" evidence="1">
    <location>
        <begin position="50"/>
        <end position="73"/>
    </location>
</feature>
<dbReference type="RefSeq" id="WP_129469834.1">
    <property type="nucleotide sequence ID" value="NZ_SAWZ01000002.1"/>
</dbReference>
<gene>
    <name evidence="2" type="ORF">EPA99_03560</name>
</gene>
<dbReference type="PANTHER" id="PTHR39165">
    <property type="entry name" value="IG HYPOTHETICAL 17883"/>
    <property type="match status" value="1"/>
</dbReference>
<dbReference type="PANTHER" id="PTHR39165:SF1">
    <property type="entry name" value="DUF456 DOMAIN-CONTAINING PROTEIN"/>
    <property type="match status" value="1"/>
</dbReference>
<dbReference type="Pfam" id="PF04306">
    <property type="entry name" value="DUF456"/>
    <property type="match status" value="1"/>
</dbReference>
<dbReference type="AlphaFoldDB" id="A0A4Q1JY22"/>
<feature type="transmembrane region" description="Helical" evidence="1">
    <location>
        <begin position="85"/>
        <end position="114"/>
    </location>
</feature>
<comment type="caution">
    <text evidence="2">The sequence shown here is derived from an EMBL/GenBank/DDBJ whole genome shotgun (WGS) entry which is preliminary data.</text>
</comment>
<keyword evidence="3" id="KW-1185">Reference proteome</keyword>
<dbReference type="InterPro" id="IPR007403">
    <property type="entry name" value="DUF456"/>
</dbReference>
<keyword evidence="1" id="KW-1133">Transmembrane helix</keyword>
<feature type="transmembrane region" description="Helical" evidence="1">
    <location>
        <begin position="7"/>
        <end position="30"/>
    </location>
</feature>
<dbReference type="EMBL" id="SAWZ01000002">
    <property type="protein sequence ID" value="RXR07023.1"/>
    <property type="molecule type" value="Genomic_DNA"/>
</dbReference>
<evidence type="ECO:0000313" key="3">
    <source>
        <dbReference type="Proteomes" id="UP000289784"/>
    </source>
</evidence>
<protein>
    <submittedName>
        <fullName evidence="2">DUF456 domain-containing protein</fullName>
    </submittedName>
</protein>
<sequence>MDLEVVGYIFAAVLMVVGIAGIILPVLPGLPVTFLGMLLAAWLDGFARVGWVSLVVLGVMTALSVVVDILSSVMGARRVGASRKALVGAALGTVAGLFFGPIGIVAGPFLGALLGELWHGKKLNLAARVGLATWIGMVVGMVLKLGLGFAMLGWFLLAWFL</sequence>
<evidence type="ECO:0000256" key="1">
    <source>
        <dbReference type="SAM" id="Phobius"/>
    </source>
</evidence>
<proteinExistence type="predicted"/>
<dbReference type="Proteomes" id="UP000289784">
    <property type="component" value="Unassembled WGS sequence"/>
</dbReference>
<organism evidence="2 3">
    <name type="scientific">Pseudoxanthomonas composti</name>
    <dbReference type="NCBI Taxonomy" id="2137479"/>
    <lineage>
        <taxon>Bacteria</taxon>
        <taxon>Pseudomonadati</taxon>
        <taxon>Pseudomonadota</taxon>
        <taxon>Gammaproteobacteria</taxon>
        <taxon>Lysobacterales</taxon>
        <taxon>Lysobacteraceae</taxon>
        <taxon>Pseudoxanthomonas</taxon>
    </lineage>
</organism>
<reference evidence="2 3" key="1">
    <citation type="submission" date="2019-01" db="EMBL/GenBank/DDBJ databases">
        <title>Pseudoxanthomonas composti sp. nov., isolated from compost.</title>
        <authorList>
            <person name="Yang G."/>
        </authorList>
    </citation>
    <scope>NUCLEOTIDE SEQUENCE [LARGE SCALE GENOMIC DNA]</scope>
    <source>
        <strain evidence="2 3">GSS15</strain>
    </source>
</reference>
<dbReference type="OrthoDB" id="9808460at2"/>
<keyword evidence="1" id="KW-0472">Membrane</keyword>
<accession>A0A4Q1JY22</accession>
<evidence type="ECO:0000313" key="2">
    <source>
        <dbReference type="EMBL" id="RXR07023.1"/>
    </source>
</evidence>
<feature type="transmembrane region" description="Helical" evidence="1">
    <location>
        <begin position="134"/>
        <end position="160"/>
    </location>
</feature>
<keyword evidence="1" id="KW-0812">Transmembrane</keyword>
<name>A0A4Q1JY22_9GAMM</name>